<dbReference type="Proteomes" id="UP001415169">
    <property type="component" value="Unassembled WGS sequence"/>
</dbReference>
<gene>
    <name evidence="4" type="ORF">GCM10022286_22900</name>
</gene>
<protein>
    <submittedName>
        <fullName evidence="4">3-methyladenine DNA glycosylase</fullName>
    </submittedName>
</protein>
<keyword evidence="5" id="KW-1185">Reference proteome</keyword>
<organism evidence="4 5">
    <name type="scientific">Gryllotalpicola daejeonensis</name>
    <dbReference type="NCBI Taxonomy" id="993087"/>
    <lineage>
        <taxon>Bacteria</taxon>
        <taxon>Bacillati</taxon>
        <taxon>Actinomycetota</taxon>
        <taxon>Actinomycetes</taxon>
        <taxon>Micrococcales</taxon>
        <taxon>Microbacteriaceae</taxon>
        <taxon>Gryllotalpicola</taxon>
    </lineage>
</organism>
<dbReference type="RefSeq" id="WP_344791914.1">
    <property type="nucleotide sequence ID" value="NZ_BAABBV010000001.1"/>
</dbReference>
<dbReference type="EMBL" id="BAABBV010000001">
    <property type="protein sequence ID" value="GAA4163050.1"/>
    <property type="molecule type" value="Genomic_DNA"/>
</dbReference>
<keyword evidence="1" id="KW-0227">DNA damage</keyword>
<dbReference type="PANTHER" id="PTHR43003:SF6">
    <property type="entry name" value="DNA GLYCOSYLASE"/>
    <property type="match status" value="1"/>
</dbReference>
<name>A0ABP7ZLI5_9MICO</name>
<proteinExistence type="predicted"/>
<evidence type="ECO:0000256" key="1">
    <source>
        <dbReference type="ARBA" id="ARBA00022763"/>
    </source>
</evidence>
<dbReference type="InterPro" id="IPR011257">
    <property type="entry name" value="DNA_glycosylase"/>
</dbReference>
<dbReference type="SUPFAM" id="SSF48150">
    <property type="entry name" value="DNA-glycosylase"/>
    <property type="match status" value="1"/>
</dbReference>
<reference evidence="4" key="1">
    <citation type="journal article" date="2014" name="Int. J. Syst. Evol. Microbiol.">
        <title>Complete genome of a new Firmicutes species belonging to the dominant human colonic microbiota ('Ruminococcus bicirculans') reveals two chromosomes and a selective capacity to utilize plant glucans.</title>
        <authorList>
            <consortium name="NISC Comparative Sequencing Program"/>
            <person name="Wegmann U."/>
            <person name="Louis P."/>
            <person name="Goesmann A."/>
            <person name="Henrissat B."/>
            <person name="Duncan S.H."/>
            <person name="Flint H.J."/>
        </authorList>
    </citation>
    <scope>NUCLEOTIDE SEQUENCE</scope>
    <source>
        <strain evidence="4">JCM 17590</strain>
    </source>
</reference>
<evidence type="ECO:0000256" key="2">
    <source>
        <dbReference type="ARBA" id="ARBA00023204"/>
    </source>
</evidence>
<reference evidence="4" key="2">
    <citation type="submission" date="2023-12" db="EMBL/GenBank/DDBJ databases">
        <authorList>
            <person name="Sun Q."/>
            <person name="Inoue M."/>
        </authorList>
    </citation>
    <scope>NUCLEOTIDE SEQUENCE</scope>
    <source>
        <strain evidence="4">JCM 17590</strain>
    </source>
</reference>
<sequence length="340" mass="37131">MTLTDASPSAWAEKEASDPASAPAVTAAPLSTAPLSTTYAPAEPIDLRATLAPLGRGPYDPTTQWDPSHHAVVWRTFTTPDGPVTLRLEQGGRAAPITAKAWGPGAEWAIDGVPKLCGAGDDWSQLDLSRHPFLAETLRRNPGLRLPATRRVFEAMAPAIFEQKVTSLEAYREWARLVSRFGTLPPGPAHLMPRNLRVAPTPEVWRAIPSWEWHRAGVDPTRSRTLVEAAARAQAIERAADGPNPIAALTSLRGIGPWTVAETLQRSHGHPDQVSVGDYHVSHFVGYALAGDRHCDDEGMLELLVPWAGQRQRVVRLILLSGQLPERRGPRATITDHRRR</sequence>
<accession>A0ABP7ZLI5</accession>
<dbReference type="Gene3D" id="1.10.340.30">
    <property type="entry name" value="Hypothetical protein, domain 2"/>
    <property type="match status" value="1"/>
</dbReference>
<evidence type="ECO:0000256" key="3">
    <source>
        <dbReference type="SAM" id="MobiDB-lite"/>
    </source>
</evidence>
<keyword evidence="2" id="KW-0234">DNA repair</keyword>
<dbReference type="InterPro" id="IPR051912">
    <property type="entry name" value="Alkylbase_DNA_Glycosylase/TA"/>
</dbReference>
<dbReference type="PANTHER" id="PTHR43003">
    <property type="entry name" value="DNA-3-METHYLADENINE GLYCOSYLASE"/>
    <property type="match status" value="1"/>
</dbReference>
<evidence type="ECO:0000313" key="4">
    <source>
        <dbReference type="EMBL" id="GAA4163050.1"/>
    </source>
</evidence>
<feature type="region of interest" description="Disordered" evidence="3">
    <location>
        <begin position="1"/>
        <end position="26"/>
    </location>
</feature>
<comment type="caution">
    <text evidence="4">The sequence shown here is derived from an EMBL/GenBank/DDBJ whole genome shotgun (WGS) entry which is preliminary data.</text>
</comment>
<evidence type="ECO:0000313" key="5">
    <source>
        <dbReference type="Proteomes" id="UP001415169"/>
    </source>
</evidence>